<evidence type="ECO:0000313" key="3">
    <source>
        <dbReference type="EMBL" id="APU15314.1"/>
    </source>
</evidence>
<dbReference type="AlphaFoldDB" id="A0AAC9LFK0"/>
<dbReference type="InterPro" id="IPR022385">
    <property type="entry name" value="Rhs_assc_core"/>
</dbReference>
<sequence>MQLQPALRQPGSDAAGNRIAVGDKTAAYDERNRLLADGDYTYEHTARGTVAGRDSSGLVEEFSFDAFDRLIARGGTTYDYDALDRVVARNGVGGFSYAGLSIEPVSDGASVFGRGPGDELLAWSDADTTALAVSDRHGDVIGGLPVTGAALTGSRAYDPFGQVVDTAGSTGIIGFQGDWTDPDTGMTNMGARWYDPASAAFLSRDDIDLPSSPSILTNRYTYGAGAPTNFIDPDGHIPWWLVLLALLCRGKSGCTTSPTIEADVQLLPHYTPIPDYGDGNTWSGSSQHNIGRTSASASGNRGPGSQPIGGPATGWRGYQIPLPPPPPDPAIWARERNRDDAIENPTPMPDGWDDPWFGNGPDAPVSSSPSVPASEVGDLFDRVEDVAESYDRLYRDLLDSAGSLITNISLHDSAPSEVSYTDPTNLVGPADSCDTSNSFAAGTEVLMADGSTKPIEDVEVGDEVLAADPTTGDTSVQPVTATIVGDGVKHLVDITITTEDGGTDTITATAEHPFWVADLNAWVNAEDLEPGHRFETADHRDASVTAVDAYDAPRQVRNLTIDRLHTYYVVAGRTQVLVHNSGPCSDWSPRYERAGDLAERYTEGQATRDPASQWYHEELSNDELLDSINNADEGDGIFVSRGGTILGGHHRWDEVLTRINDGRIDPGTSIRVDVYSGGW</sequence>
<evidence type="ECO:0000313" key="4">
    <source>
        <dbReference type="Proteomes" id="UP000185511"/>
    </source>
</evidence>
<organism evidence="3 4">
    <name type="scientific">Actinoalloteichus fjordicus</name>
    <dbReference type="NCBI Taxonomy" id="1612552"/>
    <lineage>
        <taxon>Bacteria</taxon>
        <taxon>Bacillati</taxon>
        <taxon>Actinomycetota</taxon>
        <taxon>Actinomycetes</taxon>
        <taxon>Pseudonocardiales</taxon>
        <taxon>Pseudonocardiaceae</taxon>
        <taxon>Actinoalloteichus</taxon>
    </lineage>
</organism>
<dbReference type="Gene3D" id="2.180.10.10">
    <property type="entry name" value="RHS repeat-associated core"/>
    <property type="match status" value="1"/>
</dbReference>
<dbReference type="NCBIfam" id="TIGR03696">
    <property type="entry name" value="Rhs_assc_core"/>
    <property type="match status" value="1"/>
</dbReference>
<dbReference type="EMBL" id="CP016076">
    <property type="protein sequence ID" value="APU15314.1"/>
    <property type="molecule type" value="Genomic_DNA"/>
</dbReference>
<reference evidence="4" key="1">
    <citation type="submission" date="2016-06" db="EMBL/GenBank/DDBJ databases">
        <title>Complete genome sequence of Actinoalloteichus fjordicus DSM 46855 (=ADI127-17), type strain of the new species Actinoalloteichus fjordicus.</title>
        <authorList>
            <person name="Ruckert C."/>
            <person name="Nouioui I."/>
            <person name="Willmese J."/>
            <person name="van Wezel G."/>
            <person name="Klenk H.-P."/>
            <person name="Kalinowski J."/>
            <person name="Zotchev S.B."/>
        </authorList>
    </citation>
    <scope>NUCLEOTIDE SEQUENCE [LARGE SCALE GENOMIC DNA]</scope>
    <source>
        <strain evidence="4">ADI127-7</strain>
    </source>
</reference>
<gene>
    <name evidence="3" type="ORF">UA74_16340</name>
</gene>
<dbReference type="Pfam" id="PF07591">
    <property type="entry name" value="PT-HINT"/>
    <property type="match status" value="1"/>
</dbReference>
<evidence type="ECO:0000259" key="2">
    <source>
        <dbReference type="SMART" id="SM00306"/>
    </source>
</evidence>
<dbReference type="Proteomes" id="UP000185511">
    <property type="component" value="Chromosome"/>
</dbReference>
<dbReference type="KEGG" id="acad:UA74_16340"/>
<dbReference type="InterPro" id="IPR050708">
    <property type="entry name" value="T6SS_VgrG/RHS"/>
</dbReference>
<dbReference type="PANTHER" id="PTHR32305:SF17">
    <property type="entry name" value="TRNA NUCLEASE WAPA"/>
    <property type="match status" value="1"/>
</dbReference>
<feature type="compositionally biased region" description="Polar residues" evidence="1">
    <location>
        <begin position="280"/>
        <end position="299"/>
    </location>
</feature>
<dbReference type="SUPFAM" id="SSF51294">
    <property type="entry name" value="Hedgehog/intein (Hint) domain"/>
    <property type="match status" value="1"/>
</dbReference>
<accession>A0AAC9LFK0</accession>
<dbReference type="CDD" id="cd00081">
    <property type="entry name" value="Hint"/>
    <property type="match status" value="1"/>
</dbReference>
<name>A0AAC9LFK0_9PSEU</name>
<proteinExistence type="predicted"/>
<dbReference type="SMART" id="SM00306">
    <property type="entry name" value="HintN"/>
    <property type="match status" value="1"/>
</dbReference>
<feature type="region of interest" description="Disordered" evidence="1">
    <location>
        <begin position="278"/>
        <end position="326"/>
    </location>
</feature>
<protein>
    <submittedName>
        <fullName evidence="3">RHS repeat-associated core domain</fullName>
    </submittedName>
</protein>
<dbReference type="PANTHER" id="PTHR32305">
    <property type="match status" value="1"/>
</dbReference>
<evidence type="ECO:0000256" key="1">
    <source>
        <dbReference type="SAM" id="MobiDB-lite"/>
    </source>
</evidence>
<feature type="domain" description="Hint" evidence="2">
    <location>
        <begin position="436"/>
        <end position="538"/>
    </location>
</feature>
<dbReference type="Gene3D" id="2.170.16.10">
    <property type="entry name" value="Hedgehog/Intein (Hint) domain"/>
    <property type="match status" value="1"/>
</dbReference>
<keyword evidence="4" id="KW-1185">Reference proteome</keyword>
<dbReference type="InterPro" id="IPR003587">
    <property type="entry name" value="Hint_dom_N"/>
</dbReference>
<dbReference type="InterPro" id="IPR036844">
    <property type="entry name" value="Hint_dom_sf"/>
</dbReference>